<keyword evidence="2" id="KW-1185">Reference proteome</keyword>
<reference evidence="1 2" key="1">
    <citation type="submission" date="2018-10" db="EMBL/GenBank/DDBJ databases">
        <title>Genomic Encyclopedia of Archaeal and Bacterial Type Strains, Phase II (KMG-II): from individual species to whole genera.</title>
        <authorList>
            <person name="Goeker M."/>
        </authorList>
    </citation>
    <scope>NUCLEOTIDE SEQUENCE [LARGE SCALE GENOMIC DNA]</scope>
    <source>
        <strain evidence="1 2">DSM 29466</strain>
    </source>
</reference>
<dbReference type="EMBL" id="RCCE01000007">
    <property type="protein sequence ID" value="RLJ40675.1"/>
    <property type="molecule type" value="Genomic_DNA"/>
</dbReference>
<comment type="caution">
    <text evidence="1">The sequence shown here is derived from an EMBL/GenBank/DDBJ whole genome shotgun (WGS) entry which is preliminary data.</text>
</comment>
<organism evidence="1 2">
    <name type="scientific">Litoreibacter meonggei</name>
    <dbReference type="NCBI Taxonomy" id="1049199"/>
    <lineage>
        <taxon>Bacteria</taxon>
        <taxon>Pseudomonadati</taxon>
        <taxon>Pseudomonadota</taxon>
        <taxon>Alphaproteobacteria</taxon>
        <taxon>Rhodobacterales</taxon>
        <taxon>Roseobacteraceae</taxon>
        <taxon>Litoreibacter</taxon>
    </lineage>
</organism>
<evidence type="ECO:0000313" key="1">
    <source>
        <dbReference type="EMBL" id="RLJ40675.1"/>
    </source>
</evidence>
<protein>
    <recommendedName>
        <fullName evidence="3">Lipoprotein</fullName>
    </recommendedName>
</protein>
<name>A0A497VKB9_9RHOB</name>
<proteinExistence type="predicted"/>
<sequence>MRKLTCFILLSVVAGCADYQEPQANCFSFVSRGPAPMDCNFEALVAPNLEDVANE</sequence>
<evidence type="ECO:0008006" key="3">
    <source>
        <dbReference type="Google" id="ProtNLM"/>
    </source>
</evidence>
<dbReference type="PROSITE" id="PS51257">
    <property type="entry name" value="PROKAR_LIPOPROTEIN"/>
    <property type="match status" value="1"/>
</dbReference>
<evidence type="ECO:0000313" key="2">
    <source>
        <dbReference type="Proteomes" id="UP000269157"/>
    </source>
</evidence>
<dbReference type="AlphaFoldDB" id="A0A497VKB9"/>
<gene>
    <name evidence="1" type="ORF">BCF46_3747</name>
</gene>
<dbReference type="Proteomes" id="UP000269157">
    <property type="component" value="Unassembled WGS sequence"/>
</dbReference>
<accession>A0A497VKB9</accession>